<feature type="transmembrane region" description="Helical" evidence="5">
    <location>
        <begin position="90"/>
        <end position="108"/>
    </location>
</feature>
<keyword evidence="2 5" id="KW-0812">Transmembrane</keyword>
<proteinExistence type="predicted"/>
<reference evidence="6" key="1">
    <citation type="submission" date="2021-03" db="EMBL/GenBank/DDBJ databases">
        <authorList>
            <person name="Tran Van P."/>
        </authorList>
    </citation>
    <scope>NUCLEOTIDE SEQUENCE</scope>
</reference>
<gene>
    <name evidence="6" type="ORF">TPAB3V08_LOCUS9896</name>
</gene>
<feature type="non-terminal residue" evidence="6">
    <location>
        <position position="1"/>
    </location>
</feature>
<dbReference type="PANTHER" id="PTHR23503:SF127">
    <property type="entry name" value="FI08437P-RELATED"/>
    <property type="match status" value="1"/>
</dbReference>
<feature type="transmembrane region" description="Helical" evidence="5">
    <location>
        <begin position="115"/>
        <end position="137"/>
    </location>
</feature>
<comment type="subcellular location">
    <subcellularLocation>
        <location evidence="1">Membrane</location>
        <topology evidence="1">Multi-pass membrane protein</topology>
    </subcellularLocation>
</comment>
<evidence type="ECO:0000313" key="6">
    <source>
        <dbReference type="EMBL" id="CAG2062948.1"/>
    </source>
</evidence>
<dbReference type="InterPro" id="IPR036259">
    <property type="entry name" value="MFS_trans_sf"/>
</dbReference>
<keyword evidence="4 5" id="KW-0472">Membrane</keyword>
<name>A0ABN7PBY1_TIMPD</name>
<evidence type="ECO:0000256" key="2">
    <source>
        <dbReference type="ARBA" id="ARBA00022692"/>
    </source>
</evidence>
<dbReference type="Proteomes" id="UP001153148">
    <property type="component" value="Unassembled WGS sequence"/>
</dbReference>
<dbReference type="InterPro" id="IPR005828">
    <property type="entry name" value="MFS_sugar_transport-like"/>
</dbReference>
<dbReference type="Gene3D" id="1.20.1250.20">
    <property type="entry name" value="MFS general substrate transporter like domains"/>
    <property type="match status" value="1"/>
</dbReference>
<organism evidence="6 7">
    <name type="scientific">Timema podura</name>
    <name type="common">Walking stick</name>
    <dbReference type="NCBI Taxonomy" id="61482"/>
    <lineage>
        <taxon>Eukaryota</taxon>
        <taxon>Metazoa</taxon>
        <taxon>Ecdysozoa</taxon>
        <taxon>Arthropoda</taxon>
        <taxon>Hexapoda</taxon>
        <taxon>Insecta</taxon>
        <taxon>Pterygota</taxon>
        <taxon>Neoptera</taxon>
        <taxon>Polyneoptera</taxon>
        <taxon>Phasmatodea</taxon>
        <taxon>Timematodea</taxon>
        <taxon>Timematoidea</taxon>
        <taxon>Timematidae</taxon>
        <taxon>Timema</taxon>
    </lineage>
</organism>
<dbReference type="InterPro" id="IPR045263">
    <property type="entry name" value="GLUT"/>
</dbReference>
<dbReference type="InterPro" id="IPR003663">
    <property type="entry name" value="Sugar/inositol_transpt"/>
</dbReference>
<dbReference type="PRINTS" id="PR00171">
    <property type="entry name" value="SUGRTRNSPORT"/>
</dbReference>
<accession>A0ABN7PBY1</accession>
<evidence type="ECO:0000256" key="5">
    <source>
        <dbReference type="SAM" id="Phobius"/>
    </source>
</evidence>
<evidence type="ECO:0000256" key="3">
    <source>
        <dbReference type="ARBA" id="ARBA00022989"/>
    </source>
</evidence>
<dbReference type="SUPFAM" id="SSF103473">
    <property type="entry name" value="MFS general substrate transporter"/>
    <property type="match status" value="1"/>
</dbReference>
<feature type="transmembrane region" description="Helical" evidence="5">
    <location>
        <begin position="49"/>
        <end position="70"/>
    </location>
</feature>
<evidence type="ECO:0000313" key="7">
    <source>
        <dbReference type="Proteomes" id="UP001153148"/>
    </source>
</evidence>
<dbReference type="PANTHER" id="PTHR23503">
    <property type="entry name" value="SOLUTE CARRIER FAMILY 2"/>
    <property type="match status" value="1"/>
</dbReference>
<dbReference type="EMBL" id="CAJPIN010023336">
    <property type="protein sequence ID" value="CAG2062948.1"/>
    <property type="molecule type" value="Genomic_DNA"/>
</dbReference>
<feature type="non-terminal residue" evidence="6">
    <location>
        <position position="176"/>
    </location>
</feature>
<evidence type="ECO:0000256" key="1">
    <source>
        <dbReference type="ARBA" id="ARBA00004141"/>
    </source>
</evidence>
<keyword evidence="7" id="KW-1185">Reference proteome</keyword>
<dbReference type="Pfam" id="PF00083">
    <property type="entry name" value="Sugar_tr"/>
    <property type="match status" value="1"/>
</dbReference>
<evidence type="ECO:0000256" key="4">
    <source>
        <dbReference type="ARBA" id="ARBA00023136"/>
    </source>
</evidence>
<comment type="caution">
    <text evidence="6">The sequence shown here is derived from an EMBL/GenBank/DDBJ whole genome shotgun (WGS) entry which is preliminary data.</text>
</comment>
<feature type="transmembrane region" description="Helical" evidence="5">
    <location>
        <begin position="143"/>
        <end position="169"/>
    </location>
</feature>
<keyword evidence="3 5" id="KW-1133">Transmembrane helix</keyword>
<protein>
    <submittedName>
        <fullName evidence="6">Uncharacterized protein</fullName>
    </submittedName>
</protein>
<sequence length="176" mass="19296">ELSRLRGVPADKLHDELDDLCQVNKTDSEAKESWTIVSIARAPNLRLPLLLVCALQAGQQFSGINAVFYYSVSIFENAGLSHDGSQYASIGAGGVNLLIGIISIPLVNYYSRRGLALWSCATAAFFLIMLCICITYINSLSWMPYLCIFTVLAYVFCYGFGLGPIPYFIGSGNLFK</sequence>